<gene>
    <name evidence="2" type="ORF">G3R41_14330</name>
    <name evidence="1" type="ORF">GCU67_13680</name>
</gene>
<reference evidence="2 4" key="2">
    <citation type="submission" date="2020-02" db="EMBL/GenBank/DDBJ databases">
        <title>The WGS of Modestobacter muralis DSM 100205.</title>
        <authorList>
            <person name="Jiang Z."/>
        </authorList>
    </citation>
    <scope>NUCLEOTIDE SEQUENCE [LARGE SCALE GENOMIC DNA]</scope>
    <source>
        <strain evidence="2 4">DSM 100205</strain>
    </source>
</reference>
<evidence type="ECO:0000313" key="2">
    <source>
        <dbReference type="EMBL" id="NEN52096.1"/>
    </source>
</evidence>
<dbReference type="Proteomes" id="UP000471152">
    <property type="component" value="Unassembled WGS sequence"/>
</dbReference>
<dbReference type="Gene3D" id="1.10.700.10">
    <property type="entry name" value="Dioxygenase LigAB, LigA subunit"/>
    <property type="match status" value="1"/>
</dbReference>
<organism evidence="1 3">
    <name type="scientific">Modestobacter muralis</name>
    <dbReference type="NCBI Taxonomy" id="1608614"/>
    <lineage>
        <taxon>Bacteria</taxon>
        <taxon>Bacillati</taxon>
        <taxon>Actinomycetota</taxon>
        <taxon>Actinomycetes</taxon>
        <taxon>Geodermatophilales</taxon>
        <taxon>Geodermatophilaceae</taxon>
        <taxon>Modestobacter</taxon>
    </lineage>
</organism>
<keyword evidence="3" id="KW-1185">Reference proteome</keyword>
<evidence type="ECO:0000313" key="1">
    <source>
        <dbReference type="EMBL" id="NEK95208.1"/>
    </source>
</evidence>
<protein>
    <recommendedName>
        <fullName evidence="5">Extradiol ring-cleavage dioxygenase LigAB LigA subunit domain-containing protein</fullName>
    </recommendedName>
</protein>
<evidence type="ECO:0000313" key="4">
    <source>
        <dbReference type="Proteomes" id="UP000471152"/>
    </source>
</evidence>
<dbReference type="EMBL" id="JAAGWB010000041">
    <property type="protein sequence ID" value="NEN52096.1"/>
    <property type="molecule type" value="Genomic_DNA"/>
</dbReference>
<evidence type="ECO:0008006" key="5">
    <source>
        <dbReference type="Google" id="ProtNLM"/>
    </source>
</evidence>
<dbReference type="EMBL" id="JAAGWH010000039">
    <property type="protein sequence ID" value="NEK95208.1"/>
    <property type="molecule type" value="Genomic_DNA"/>
</dbReference>
<dbReference type="RefSeq" id="WP_163611777.1">
    <property type="nucleotide sequence ID" value="NZ_JAAGWB010000041.1"/>
</dbReference>
<sequence>MNLALDQVIRQVVRDPEFRSFAEEAGQQAAARAGVSPAELAAVLEGDLVTLHRGGAHPLLIMQLAGALGIDPMRRFDAEPRAHDVTEER</sequence>
<reference evidence="1 3" key="1">
    <citation type="submission" date="2020-01" db="EMBL/GenBank/DDBJ databases">
        <title>the WGS Modestobacter muralis CPCC 204518.</title>
        <authorList>
            <person name="Jiang Z."/>
        </authorList>
    </citation>
    <scope>NUCLEOTIDE SEQUENCE [LARGE SCALE GENOMIC DNA]</scope>
    <source>
        <strain evidence="1 3">DSM 100205</strain>
    </source>
</reference>
<name>A0A6P0F1C8_9ACTN</name>
<comment type="caution">
    <text evidence="1">The sequence shown here is derived from an EMBL/GenBank/DDBJ whole genome shotgun (WGS) entry which is preliminary data.</text>
</comment>
<dbReference type="InterPro" id="IPR036622">
    <property type="entry name" value="LigA_sf"/>
</dbReference>
<dbReference type="AlphaFoldDB" id="A0A6P0F1C8"/>
<accession>A0A6P0F1C8</accession>
<evidence type="ECO:0000313" key="3">
    <source>
        <dbReference type="Proteomes" id="UP000468828"/>
    </source>
</evidence>
<proteinExistence type="predicted"/>
<dbReference type="Proteomes" id="UP000468828">
    <property type="component" value="Unassembled WGS sequence"/>
</dbReference>